<dbReference type="SUPFAM" id="SSF53474">
    <property type="entry name" value="alpha/beta-Hydrolases"/>
    <property type="match status" value="1"/>
</dbReference>
<dbReference type="STRING" id="29343.CCDG5_0912"/>
<organism evidence="3 4">
    <name type="scientific">[Clostridium] cellulosi</name>
    <dbReference type="NCBI Taxonomy" id="29343"/>
    <lineage>
        <taxon>Bacteria</taxon>
        <taxon>Bacillati</taxon>
        <taxon>Bacillota</taxon>
        <taxon>Clostridia</taxon>
        <taxon>Eubacteriales</taxon>
        <taxon>Oscillospiraceae</taxon>
        <taxon>Oscillospiraceae incertae sedis</taxon>
    </lineage>
</organism>
<dbReference type="InterPro" id="IPR029058">
    <property type="entry name" value="AB_hydrolase_fold"/>
</dbReference>
<dbReference type="PANTHER" id="PTHR11487:SF0">
    <property type="entry name" value="S-ACYL FATTY ACID SYNTHASE THIOESTERASE, MEDIUM CHAIN"/>
    <property type="match status" value="1"/>
</dbReference>
<proteinExistence type="inferred from homology"/>
<dbReference type="AlphaFoldDB" id="A0A078KK39"/>
<dbReference type="PANTHER" id="PTHR11487">
    <property type="entry name" value="THIOESTERASE"/>
    <property type="match status" value="1"/>
</dbReference>
<dbReference type="EMBL" id="LM995447">
    <property type="protein sequence ID" value="CDZ24031.1"/>
    <property type="molecule type" value="Genomic_DNA"/>
</dbReference>
<keyword evidence="4" id="KW-1185">Reference proteome</keyword>
<evidence type="ECO:0000256" key="1">
    <source>
        <dbReference type="ARBA" id="ARBA00007169"/>
    </source>
</evidence>
<comment type="similarity">
    <text evidence="1">Belongs to the thioesterase family.</text>
</comment>
<protein>
    <submittedName>
        <fullName evidence="3">Linear gramicidin dehydrogenase LgrE</fullName>
    </submittedName>
</protein>
<dbReference type="Gene3D" id="3.40.50.1820">
    <property type="entry name" value="alpha/beta hydrolase"/>
    <property type="match status" value="1"/>
</dbReference>
<evidence type="ECO:0000313" key="4">
    <source>
        <dbReference type="Proteomes" id="UP000032431"/>
    </source>
</evidence>
<dbReference type="InterPro" id="IPR001031">
    <property type="entry name" value="Thioesterase"/>
</dbReference>
<evidence type="ECO:0000259" key="2">
    <source>
        <dbReference type="Pfam" id="PF00975"/>
    </source>
</evidence>
<gene>
    <name evidence="3" type="ORF">CCDG5_0912</name>
</gene>
<dbReference type="HOGENOM" id="CLU_070456_2_0_9"/>
<dbReference type="OrthoDB" id="2213423at2"/>
<dbReference type="Proteomes" id="UP000032431">
    <property type="component" value="Chromosome I"/>
</dbReference>
<evidence type="ECO:0000313" key="3">
    <source>
        <dbReference type="EMBL" id="CDZ24031.1"/>
    </source>
</evidence>
<sequence length="245" mass="28065">MKKVKLFCIPYAGGSAFVYYKMKQYLNASIELCPVELAGRGKRMRTPCYESIDEAVDDICGIIREKIDDSPYALFGHSMGGILAYEAQNRLIKAGKNAPVHLFLSAVRPPHLMGRQKVLHTLPDDEFIVEILKFGGTDRRVFENDELSEFFIRLLKSDLKIIETYRYDKEYEVTKTDITALSGKDDNITYDEMSEWEKYTSGKFKIFQFGGNHFFINSCTKEVADVINHEIAVDSGYEYQVTKTL</sequence>
<feature type="domain" description="Thioesterase" evidence="2">
    <location>
        <begin position="5"/>
        <end position="229"/>
    </location>
</feature>
<reference evidence="4" key="1">
    <citation type="submission" date="2014-07" db="EMBL/GenBank/DDBJ databases">
        <authorList>
            <person name="Wibberg D."/>
        </authorList>
    </citation>
    <scope>NUCLEOTIDE SEQUENCE [LARGE SCALE GENOMIC DNA]</scope>
    <source>
        <strain evidence="4">DG5</strain>
    </source>
</reference>
<accession>A0A078KK39</accession>
<dbReference type="InterPro" id="IPR012223">
    <property type="entry name" value="TEII"/>
</dbReference>
<dbReference type="PATRIC" id="fig|29343.3.peg.964"/>
<name>A0A078KK39_9FIRM</name>
<dbReference type="GO" id="GO:0008610">
    <property type="term" value="P:lipid biosynthetic process"/>
    <property type="evidence" value="ECO:0007669"/>
    <property type="project" value="TreeGrafter"/>
</dbReference>
<dbReference type="Pfam" id="PF00975">
    <property type="entry name" value="Thioesterase"/>
    <property type="match status" value="1"/>
</dbReference>
<dbReference type="KEGG" id="ccel:CCDG5_0912"/>